<evidence type="ECO:0000313" key="5">
    <source>
        <dbReference type="EMBL" id="MFD1882824.1"/>
    </source>
</evidence>
<dbReference type="InterPro" id="IPR002698">
    <property type="entry name" value="FTHF_cligase"/>
</dbReference>
<name>A0ABW4RA71_9RHOB</name>
<comment type="catalytic activity">
    <reaction evidence="4">
        <text>(6S)-5-formyl-5,6,7,8-tetrahydrofolate + ATP = (6R)-5,10-methenyltetrahydrofolate + ADP + phosphate</text>
        <dbReference type="Rhea" id="RHEA:10488"/>
        <dbReference type="ChEBI" id="CHEBI:30616"/>
        <dbReference type="ChEBI" id="CHEBI:43474"/>
        <dbReference type="ChEBI" id="CHEBI:57455"/>
        <dbReference type="ChEBI" id="CHEBI:57457"/>
        <dbReference type="ChEBI" id="CHEBI:456216"/>
        <dbReference type="EC" id="6.3.3.2"/>
    </reaction>
</comment>
<dbReference type="Gene3D" id="3.40.50.10420">
    <property type="entry name" value="NagB/RpiA/CoA transferase-like"/>
    <property type="match status" value="1"/>
</dbReference>
<dbReference type="EC" id="6.3.3.2" evidence="4"/>
<keyword evidence="4" id="KW-0460">Magnesium</keyword>
<comment type="caution">
    <text evidence="5">The sequence shown here is derived from an EMBL/GenBank/DDBJ whole genome shotgun (WGS) entry which is preliminary data.</text>
</comment>
<evidence type="ECO:0000256" key="3">
    <source>
        <dbReference type="ARBA" id="ARBA00022840"/>
    </source>
</evidence>
<sequence>MTGGGASADKAALRARALAARDAVRGAADTIFLSQALRPYPRAIVAGYWPIRSEADPLPALRGHPGPMALPVVVAAGQALIFRLWDGQTTVAGRFGAAVPPEDAAVVRPDVVIVPLVGFDRSGHRLGYGGGYYDRTLSALRAGGPVTAIGFAHSAQELDPIAAEATDQRLDMIVTEAGIIQLR</sequence>
<dbReference type="Proteomes" id="UP001597213">
    <property type="component" value="Unassembled WGS sequence"/>
</dbReference>
<evidence type="ECO:0000256" key="2">
    <source>
        <dbReference type="ARBA" id="ARBA00022741"/>
    </source>
</evidence>
<accession>A0ABW4RA71</accession>
<gene>
    <name evidence="5" type="ORF">ACFSCT_13965</name>
</gene>
<dbReference type="InterPro" id="IPR024185">
    <property type="entry name" value="FTHF_cligase-like_sf"/>
</dbReference>
<dbReference type="SUPFAM" id="SSF100950">
    <property type="entry name" value="NagB/RpiA/CoA transferase-like"/>
    <property type="match status" value="1"/>
</dbReference>
<comment type="cofactor">
    <cofactor evidence="4">
        <name>Mg(2+)</name>
        <dbReference type="ChEBI" id="CHEBI:18420"/>
    </cofactor>
</comment>
<proteinExistence type="inferred from homology"/>
<dbReference type="EMBL" id="JBHUEN010000043">
    <property type="protein sequence ID" value="MFD1882824.1"/>
    <property type="molecule type" value="Genomic_DNA"/>
</dbReference>
<reference evidence="6" key="1">
    <citation type="journal article" date="2019" name="Int. J. Syst. Evol. Microbiol.">
        <title>The Global Catalogue of Microorganisms (GCM) 10K type strain sequencing project: providing services to taxonomists for standard genome sequencing and annotation.</title>
        <authorList>
            <consortium name="The Broad Institute Genomics Platform"/>
            <consortium name="The Broad Institute Genome Sequencing Center for Infectious Disease"/>
            <person name="Wu L."/>
            <person name="Ma J."/>
        </authorList>
    </citation>
    <scope>NUCLEOTIDE SEQUENCE [LARGE SCALE GENOMIC DNA]</scope>
    <source>
        <strain evidence="6">CCUG 56029</strain>
    </source>
</reference>
<comment type="similarity">
    <text evidence="1 4">Belongs to the 5-formyltetrahydrofolate cyclo-ligase family.</text>
</comment>
<dbReference type="NCBIfam" id="TIGR02727">
    <property type="entry name" value="MTHFS_bact"/>
    <property type="match status" value="1"/>
</dbReference>
<protein>
    <recommendedName>
        <fullName evidence="4">5-formyltetrahydrofolate cyclo-ligase</fullName>
        <ecNumber evidence="4">6.3.3.2</ecNumber>
    </recommendedName>
</protein>
<organism evidence="5 6">
    <name type="scientific">Paracoccus pacificus</name>
    <dbReference type="NCBI Taxonomy" id="1463598"/>
    <lineage>
        <taxon>Bacteria</taxon>
        <taxon>Pseudomonadati</taxon>
        <taxon>Pseudomonadota</taxon>
        <taxon>Alphaproteobacteria</taxon>
        <taxon>Rhodobacterales</taxon>
        <taxon>Paracoccaceae</taxon>
        <taxon>Paracoccus</taxon>
    </lineage>
</organism>
<evidence type="ECO:0000256" key="4">
    <source>
        <dbReference type="RuleBase" id="RU361279"/>
    </source>
</evidence>
<dbReference type="PANTHER" id="PTHR23407">
    <property type="entry name" value="ATPASE INHIBITOR/5-FORMYLTETRAHYDROFOLATE CYCLO-LIGASE"/>
    <property type="match status" value="1"/>
</dbReference>
<dbReference type="RefSeq" id="WP_379143699.1">
    <property type="nucleotide sequence ID" value="NZ_JBHUEN010000043.1"/>
</dbReference>
<dbReference type="PANTHER" id="PTHR23407:SF1">
    <property type="entry name" value="5-FORMYLTETRAHYDROFOLATE CYCLO-LIGASE"/>
    <property type="match status" value="1"/>
</dbReference>
<keyword evidence="2 4" id="KW-0547">Nucleotide-binding</keyword>
<dbReference type="GO" id="GO:0030272">
    <property type="term" value="F:5-formyltetrahydrofolate cyclo-ligase activity"/>
    <property type="evidence" value="ECO:0007669"/>
    <property type="project" value="UniProtKB-EC"/>
</dbReference>
<dbReference type="InterPro" id="IPR037171">
    <property type="entry name" value="NagB/RpiA_transferase-like"/>
</dbReference>
<evidence type="ECO:0000313" key="6">
    <source>
        <dbReference type="Proteomes" id="UP001597213"/>
    </source>
</evidence>
<dbReference type="Pfam" id="PF01812">
    <property type="entry name" value="5-FTHF_cyc-lig"/>
    <property type="match status" value="1"/>
</dbReference>
<keyword evidence="5" id="KW-0436">Ligase</keyword>
<keyword evidence="4" id="KW-0479">Metal-binding</keyword>
<dbReference type="PIRSF" id="PIRSF006806">
    <property type="entry name" value="FTHF_cligase"/>
    <property type="match status" value="1"/>
</dbReference>
<keyword evidence="3 4" id="KW-0067">ATP-binding</keyword>
<keyword evidence="6" id="KW-1185">Reference proteome</keyword>
<evidence type="ECO:0000256" key="1">
    <source>
        <dbReference type="ARBA" id="ARBA00010638"/>
    </source>
</evidence>